<organism evidence="1 2">
    <name type="scientific">Actinomadura alba</name>
    <dbReference type="NCBI Taxonomy" id="406431"/>
    <lineage>
        <taxon>Bacteria</taxon>
        <taxon>Bacillati</taxon>
        <taxon>Actinomycetota</taxon>
        <taxon>Actinomycetes</taxon>
        <taxon>Streptosporangiales</taxon>
        <taxon>Thermomonosporaceae</taxon>
        <taxon>Actinomadura</taxon>
    </lineage>
</organism>
<name>A0ABR7LW11_9ACTN</name>
<comment type="caution">
    <text evidence="1">The sequence shown here is derived from an EMBL/GenBank/DDBJ whole genome shotgun (WGS) entry which is preliminary data.</text>
</comment>
<dbReference type="EMBL" id="JABVEC010000022">
    <property type="protein sequence ID" value="MBC6468945.1"/>
    <property type="molecule type" value="Genomic_DNA"/>
</dbReference>
<gene>
    <name evidence="1" type="ORF">HKK74_26130</name>
</gene>
<reference evidence="1 2" key="1">
    <citation type="submission" date="2020-06" db="EMBL/GenBank/DDBJ databases">
        <title>Actinomadura xiongansis sp. nov., isolated from soil of Baiyangdian.</title>
        <authorList>
            <person name="Zhang X."/>
        </authorList>
    </citation>
    <scope>NUCLEOTIDE SEQUENCE [LARGE SCALE GENOMIC DNA]</scope>
    <source>
        <strain evidence="1 2">HBUM206468</strain>
    </source>
</reference>
<evidence type="ECO:0008006" key="3">
    <source>
        <dbReference type="Google" id="ProtNLM"/>
    </source>
</evidence>
<evidence type="ECO:0000313" key="2">
    <source>
        <dbReference type="Proteomes" id="UP000805614"/>
    </source>
</evidence>
<evidence type="ECO:0000313" key="1">
    <source>
        <dbReference type="EMBL" id="MBC6468945.1"/>
    </source>
</evidence>
<accession>A0ABR7LW11</accession>
<keyword evidence="2" id="KW-1185">Reference proteome</keyword>
<proteinExistence type="predicted"/>
<sequence length="74" mass="8510">MLTVNIDPETEKALTELTSDGRSATDVIREAIRRAAWRRHMELAELDAKRLASDPEDRAEAQAIMRDMEDLRAW</sequence>
<dbReference type="Proteomes" id="UP000805614">
    <property type="component" value="Unassembled WGS sequence"/>
</dbReference>
<protein>
    <recommendedName>
        <fullName evidence="3">Ribbon-helix-helix protein, CopG family</fullName>
    </recommendedName>
</protein>